<reference evidence="1" key="2">
    <citation type="journal article" date="2015" name="Fish Shellfish Immunol.">
        <title>Early steps in the European eel (Anguilla anguilla)-Vibrio vulnificus interaction in the gills: Role of the RtxA13 toxin.</title>
        <authorList>
            <person name="Callol A."/>
            <person name="Pajuelo D."/>
            <person name="Ebbesson L."/>
            <person name="Teles M."/>
            <person name="MacKenzie S."/>
            <person name="Amaro C."/>
        </authorList>
    </citation>
    <scope>NUCLEOTIDE SEQUENCE</scope>
</reference>
<name>A0A0E9UZN3_ANGAN</name>
<dbReference type="AlphaFoldDB" id="A0A0E9UZN3"/>
<proteinExistence type="predicted"/>
<dbReference type="EMBL" id="GBXM01037340">
    <property type="protein sequence ID" value="JAH71237.1"/>
    <property type="molecule type" value="Transcribed_RNA"/>
</dbReference>
<reference evidence="1" key="1">
    <citation type="submission" date="2014-11" db="EMBL/GenBank/DDBJ databases">
        <authorList>
            <person name="Amaro Gonzalez C."/>
        </authorList>
    </citation>
    <scope>NUCLEOTIDE SEQUENCE</scope>
</reference>
<protein>
    <submittedName>
        <fullName evidence="1">Uncharacterized protein</fullName>
    </submittedName>
</protein>
<accession>A0A0E9UZN3</accession>
<evidence type="ECO:0000313" key="1">
    <source>
        <dbReference type="EMBL" id="JAH71237.1"/>
    </source>
</evidence>
<organism evidence="1">
    <name type="scientific">Anguilla anguilla</name>
    <name type="common">European freshwater eel</name>
    <name type="synonym">Muraena anguilla</name>
    <dbReference type="NCBI Taxonomy" id="7936"/>
    <lineage>
        <taxon>Eukaryota</taxon>
        <taxon>Metazoa</taxon>
        <taxon>Chordata</taxon>
        <taxon>Craniata</taxon>
        <taxon>Vertebrata</taxon>
        <taxon>Euteleostomi</taxon>
        <taxon>Actinopterygii</taxon>
        <taxon>Neopterygii</taxon>
        <taxon>Teleostei</taxon>
        <taxon>Anguilliformes</taxon>
        <taxon>Anguillidae</taxon>
        <taxon>Anguilla</taxon>
    </lineage>
</organism>
<sequence>MTFRCIPTLTIFILLKNKNVV</sequence>